<comment type="caution">
    <text evidence="1">The sequence shown here is derived from an EMBL/GenBank/DDBJ whole genome shotgun (WGS) entry which is preliminary data.</text>
</comment>
<evidence type="ECO:0000313" key="1">
    <source>
        <dbReference type="EMBL" id="GAA2708317.1"/>
    </source>
</evidence>
<proteinExistence type="predicted"/>
<evidence type="ECO:0000313" key="2">
    <source>
        <dbReference type="Proteomes" id="UP001500886"/>
    </source>
</evidence>
<dbReference type="RefSeq" id="WP_344432903.1">
    <property type="nucleotide sequence ID" value="NZ_BAAASL010000002.1"/>
</dbReference>
<organism evidence="1 2">
    <name type="scientific">Streptomyces luteosporeus</name>
    <dbReference type="NCBI Taxonomy" id="173856"/>
    <lineage>
        <taxon>Bacteria</taxon>
        <taxon>Bacillati</taxon>
        <taxon>Actinomycetota</taxon>
        <taxon>Actinomycetes</taxon>
        <taxon>Kitasatosporales</taxon>
        <taxon>Streptomycetaceae</taxon>
        <taxon>Streptomyces</taxon>
    </lineage>
</organism>
<dbReference type="EMBL" id="BAAASL010000002">
    <property type="protein sequence ID" value="GAA2708317.1"/>
    <property type="molecule type" value="Genomic_DNA"/>
</dbReference>
<reference evidence="1 2" key="1">
    <citation type="journal article" date="2019" name="Int. J. Syst. Evol. Microbiol.">
        <title>The Global Catalogue of Microorganisms (GCM) 10K type strain sequencing project: providing services to taxonomists for standard genome sequencing and annotation.</title>
        <authorList>
            <consortium name="The Broad Institute Genomics Platform"/>
            <consortium name="The Broad Institute Genome Sequencing Center for Infectious Disease"/>
            <person name="Wu L."/>
            <person name="Ma J."/>
        </authorList>
    </citation>
    <scope>NUCLEOTIDE SEQUENCE [LARGE SCALE GENOMIC DNA]</scope>
    <source>
        <strain evidence="1 2">JCM 4542</strain>
    </source>
</reference>
<sequence length="53" mass="5336">MEQLVVEGEVGAVPGAVEEYGEVTLLASQQTACATAQGLTSASGPTTVTITRL</sequence>
<protein>
    <submittedName>
        <fullName evidence="1">Uncharacterized protein</fullName>
    </submittedName>
</protein>
<gene>
    <name evidence="1" type="ORF">GCM10010315_04460</name>
</gene>
<name>A0ABN3TK99_9ACTN</name>
<dbReference type="Proteomes" id="UP001500886">
    <property type="component" value="Unassembled WGS sequence"/>
</dbReference>
<keyword evidence="2" id="KW-1185">Reference proteome</keyword>
<accession>A0ABN3TK99</accession>